<name>A0A836L0I1_9TRYP</name>
<reference evidence="1 2" key="1">
    <citation type="submission" date="2021-02" db="EMBL/GenBank/DDBJ databases">
        <title>Porcisia hertigi Genome sequencing and assembly.</title>
        <authorList>
            <person name="Almutairi H."/>
            <person name="Gatherer D."/>
        </authorList>
    </citation>
    <scope>NUCLEOTIDE SEQUENCE [LARGE SCALE GENOMIC DNA]</scope>
    <source>
        <strain evidence="1 2">C119</strain>
    </source>
</reference>
<evidence type="ECO:0000313" key="1">
    <source>
        <dbReference type="EMBL" id="KAG5494061.1"/>
    </source>
</evidence>
<sequence length="478" mass="52916">MTSHEELSVGNLQDFIDACDQHVAQADTLTVEGAATRLHSEIANYARCVAANTIHADQSSEKADEAAAISVMVHMQRFSLVCCATCAPVINTKDAVDNDTLTCIGDWETWLLGLESQSIALASKVAVFLPSLQESWRGDYVVGGAGSPQIYRIDEIIGAFFSRWARRCVEEWTTYGTPLRTLLPPLELLTTFARFRWAWGRFMELRHAVSEGYSGEADACESVAESTEEGVREQKREGAGFLDITCEVEKCHADKVAREVLLYSFKAIDWEGSSVVPSVKGVAPLVWCLFLRCRSYALRAHSQNRISSDFFAYEASARLIAELLRCTVDGVCVFLNRQAPVMHEIRAKQLCTCDIPCLVLLTRLLFSWIALASDAETLLLPSLDHSLRHLVSLAIQLYSVSVRQIHSPSTISHLKEDRSEASRTLEETLFIEVACKTPPLSVSEILSDTTAVPWAAEFARASEVQVILDKRTVVAPIP</sequence>
<dbReference type="AlphaFoldDB" id="A0A836L0I1"/>
<evidence type="ECO:0000313" key="2">
    <source>
        <dbReference type="Proteomes" id="UP000674318"/>
    </source>
</evidence>
<dbReference type="EMBL" id="JAFJZO010000034">
    <property type="protein sequence ID" value="KAG5494061.1"/>
    <property type="molecule type" value="Genomic_DNA"/>
</dbReference>
<protein>
    <submittedName>
        <fullName evidence="1">Uncharacterized protein</fullName>
    </submittedName>
</protein>
<dbReference type="RefSeq" id="XP_067754096.1">
    <property type="nucleotide sequence ID" value="XM_067897939.1"/>
</dbReference>
<dbReference type="GeneID" id="94288016"/>
<accession>A0A836L0I1</accession>
<gene>
    <name evidence="1" type="ORF">JKF63_01895</name>
</gene>
<dbReference type="KEGG" id="phet:94288016"/>
<organism evidence="1 2">
    <name type="scientific">Porcisia hertigi</name>
    <dbReference type="NCBI Taxonomy" id="2761500"/>
    <lineage>
        <taxon>Eukaryota</taxon>
        <taxon>Discoba</taxon>
        <taxon>Euglenozoa</taxon>
        <taxon>Kinetoplastea</taxon>
        <taxon>Metakinetoplastina</taxon>
        <taxon>Trypanosomatida</taxon>
        <taxon>Trypanosomatidae</taxon>
        <taxon>Leishmaniinae</taxon>
        <taxon>Porcisia</taxon>
    </lineage>
</organism>
<keyword evidence="2" id="KW-1185">Reference proteome</keyword>
<dbReference type="Proteomes" id="UP000674318">
    <property type="component" value="Unassembled WGS sequence"/>
</dbReference>
<comment type="caution">
    <text evidence="1">The sequence shown here is derived from an EMBL/GenBank/DDBJ whole genome shotgun (WGS) entry which is preliminary data.</text>
</comment>
<proteinExistence type="predicted"/>
<dbReference type="OrthoDB" id="262751at2759"/>